<evidence type="ECO:0000313" key="1">
    <source>
        <dbReference type="EMBL" id="KAI5345467.1"/>
    </source>
</evidence>
<organism evidence="1 2">
    <name type="scientific">Prunus dulcis</name>
    <name type="common">Almond</name>
    <name type="synonym">Amygdalus dulcis</name>
    <dbReference type="NCBI Taxonomy" id="3755"/>
    <lineage>
        <taxon>Eukaryota</taxon>
        <taxon>Viridiplantae</taxon>
        <taxon>Streptophyta</taxon>
        <taxon>Embryophyta</taxon>
        <taxon>Tracheophyta</taxon>
        <taxon>Spermatophyta</taxon>
        <taxon>Magnoliopsida</taxon>
        <taxon>eudicotyledons</taxon>
        <taxon>Gunneridae</taxon>
        <taxon>Pentapetalae</taxon>
        <taxon>rosids</taxon>
        <taxon>fabids</taxon>
        <taxon>Rosales</taxon>
        <taxon>Rosaceae</taxon>
        <taxon>Amygdaloideae</taxon>
        <taxon>Amygdaleae</taxon>
        <taxon>Prunus</taxon>
    </lineage>
</organism>
<name>A0AAD4WNT0_PRUDU</name>
<comment type="caution">
    <text evidence="1">The sequence shown here is derived from an EMBL/GenBank/DDBJ whole genome shotgun (WGS) entry which is preliminary data.</text>
</comment>
<evidence type="ECO:0000313" key="2">
    <source>
        <dbReference type="Proteomes" id="UP001054821"/>
    </source>
</evidence>
<gene>
    <name evidence="1" type="ORF">L3X38_013344</name>
</gene>
<dbReference type="EMBL" id="JAJFAZ020000002">
    <property type="protein sequence ID" value="KAI5345467.1"/>
    <property type="molecule type" value="Genomic_DNA"/>
</dbReference>
<proteinExistence type="predicted"/>
<dbReference type="Proteomes" id="UP001054821">
    <property type="component" value="Chromosome 2"/>
</dbReference>
<sequence>MATDKTRGVDNSHFAVQYFPLAGLDFGEESHMVRHVDSVVQQGLVGADLGSCFAILIDHSLESFCPAWWCDRASWLLSARVVPNGESCQALPFGNLGVRTRRQHLVVPRLRFRHGPYLLRQLLSWWGCTWASVRLEQVSAPLTMQRDSHIWFRRWLLPQSWKSCRARGRTVKAYDLNVCGVQHSPFSLWNDELRGLPLGIEMEHSWCSNMGLPNGNLGDADCKGAEGH</sequence>
<keyword evidence="2" id="KW-1185">Reference proteome</keyword>
<protein>
    <submittedName>
        <fullName evidence="1">Uncharacterized protein</fullName>
    </submittedName>
</protein>
<reference evidence="1 2" key="1">
    <citation type="journal article" date="2022" name="G3 (Bethesda)">
        <title>Whole-genome sequence and methylome profiling of the almond [Prunus dulcis (Mill.) D.A. Webb] cultivar 'Nonpareil'.</title>
        <authorList>
            <person name="D'Amico-Willman K.M."/>
            <person name="Ouma W.Z."/>
            <person name="Meulia T."/>
            <person name="Sideli G.M."/>
            <person name="Gradziel T.M."/>
            <person name="Fresnedo-Ramirez J."/>
        </authorList>
    </citation>
    <scope>NUCLEOTIDE SEQUENCE [LARGE SCALE GENOMIC DNA]</scope>
    <source>
        <strain evidence="1">Clone GOH B32 T37-40</strain>
    </source>
</reference>
<accession>A0AAD4WNT0</accession>
<dbReference type="AlphaFoldDB" id="A0AAD4WNT0"/>